<proteinExistence type="predicted"/>
<dbReference type="AlphaFoldDB" id="A0A9W8IKN1"/>
<dbReference type="EMBL" id="JANBUY010000245">
    <property type="protein sequence ID" value="KAJ2861120.1"/>
    <property type="molecule type" value="Genomic_DNA"/>
</dbReference>
<name>A0A9W8IKN1_9FUNG</name>
<feature type="transmembrane region" description="Helical" evidence="2">
    <location>
        <begin position="267"/>
        <end position="291"/>
    </location>
</feature>
<organism evidence="4 5">
    <name type="scientific">Coemansia aciculifera</name>
    <dbReference type="NCBI Taxonomy" id="417176"/>
    <lineage>
        <taxon>Eukaryota</taxon>
        <taxon>Fungi</taxon>
        <taxon>Fungi incertae sedis</taxon>
        <taxon>Zoopagomycota</taxon>
        <taxon>Kickxellomycotina</taxon>
        <taxon>Kickxellomycetes</taxon>
        <taxon>Kickxellales</taxon>
        <taxon>Kickxellaceae</taxon>
        <taxon>Coemansia</taxon>
    </lineage>
</organism>
<dbReference type="Pfam" id="PF12051">
    <property type="entry name" value="DUF3533"/>
    <property type="match status" value="1"/>
</dbReference>
<evidence type="ECO:0000313" key="5">
    <source>
        <dbReference type="Proteomes" id="UP001140074"/>
    </source>
</evidence>
<evidence type="ECO:0000256" key="1">
    <source>
        <dbReference type="SAM" id="MobiDB-lite"/>
    </source>
</evidence>
<feature type="transmembrane region" description="Helical" evidence="2">
    <location>
        <begin position="32"/>
        <end position="56"/>
    </location>
</feature>
<sequence>MLCSWRAQPDDAGRLSMFDRKLRPALRPNALYYLRILALSTVMLWMPMSLFFGAVFRRSEYIHRTDIEIVDLDQGLVGRQISQSALLLAAAAPDQQAQPKWRIRNDLTTLAATRDWVRHHGWAALVINSGASDRLADAVSGNPNTVYNPADAATLIFNTGRHPIIELSYIQPALTAIARRAQMEFSVGFTRQLQGSNQISAIPAQNIVTLATQAVAFRIVDAAPLSFAIAPILYLFSFLVGQLCVIGALIAWKMASFSFFLKVQHTHVWLGAVSVVLVWSTYIGMLSALAISAFRGPSYSRFALPYTVGRFFSLWFTTAMVLSAGGMWLMSWFAILTPELLALASLSLVLPNVASTLTAVETAPRFFRWFYALPFYNGSMLYRYILSGGFPRIGLNVGVVLGELYLWVFMLWFTTLVRQYTVIRGISDVPGWYRGSIFFASPVPYYKDKDKIEPEPETESFEEGTIPITDSADDATSFREGNLGV</sequence>
<dbReference type="InterPro" id="IPR053001">
    <property type="entry name" value="MNNG_permease-like"/>
</dbReference>
<keyword evidence="5" id="KW-1185">Reference proteome</keyword>
<dbReference type="PANTHER" id="PTHR34814">
    <property type="entry name" value="NITROSOGUANIDINE RESISTANCE PROTEIN SNG1"/>
    <property type="match status" value="1"/>
</dbReference>
<feature type="region of interest" description="Disordered" evidence="1">
    <location>
        <begin position="454"/>
        <end position="485"/>
    </location>
</feature>
<keyword evidence="2" id="KW-0472">Membrane</keyword>
<evidence type="ECO:0000256" key="2">
    <source>
        <dbReference type="SAM" id="Phobius"/>
    </source>
</evidence>
<dbReference type="Proteomes" id="UP001140074">
    <property type="component" value="Unassembled WGS sequence"/>
</dbReference>
<reference evidence="4" key="1">
    <citation type="submission" date="2022-07" db="EMBL/GenBank/DDBJ databases">
        <title>Phylogenomic reconstructions and comparative analyses of Kickxellomycotina fungi.</title>
        <authorList>
            <person name="Reynolds N.K."/>
            <person name="Stajich J.E."/>
            <person name="Barry K."/>
            <person name="Grigoriev I.V."/>
            <person name="Crous P."/>
            <person name="Smith M.E."/>
        </authorList>
    </citation>
    <scope>NUCLEOTIDE SEQUENCE</scope>
    <source>
        <strain evidence="4">RSA 476</strain>
    </source>
</reference>
<feature type="transmembrane region" description="Helical" evidence="2">
    <location>
        <begin position="312"/>
        <end position="335"/>
    </location>
</feature>
<evidence type="ECO:0000259" key="3">
    <source>
        <dbReference type="Pfam" id="PF12051"/>
    </source>
</evidence>
<keyword evidence="2" id="KW-0812">Transmembrane</keyword>
<feature type="transmembrane region" description="Helical" evidence="2">
    <location>
        <begin position="397"/>
        <end position="417"/>
    </location>
</feature>
<gene>
    <name evidence="4" type="ORF">GGH94_005107</name>
</gene>
<dbReference type="InterPro" id="IPR022703">
    <property type="entry name" value="DUF3533"/>
</dbReference>
<feature type="transmembrane region" description="Helical" evidence="2">
    <location>
        <begin position="341"/>
        <end position="360"/>
    </location>
</feature>
<accession>A0A9W8IKN1</accession>
<protein>
    <recommendedName>
        <fullName evidence="3">DUF3533 domain-containing protein</fullName>
    </recommendedName>
</protein>
<feature type="transmembrane region" description="Helical" evidence="2">
    <location>
        <begin position="367"/>
        <end position="385"/>
    </location>
</feature>
<evidence type="ECO:0000313" key="4">
    <source>
        <dbReference type="EMBL" id="KAJ2861120.1"/>
    </source>
</evidence>
<keyword evidence="2" id="KW-1133">Transmembrane helix</keyword>
<feature type="transmembrane region" description="Helical" evidence="2">
    <location>
        <begin position="232"/>
        <end position="255"/>
    </location>
</feature>
<dbReference type="PANTHER" id="PTHR34814:SF2">
    <property type="entry name" value="DUF3533 DOMAIN-CONTAINING PROTEIN"/>
    <property type="match status" value="1"/>
</dbReference>
<comment type="caution">
    <text evidence="4">The sequence shown here is derived from an EMBL/GenBank/DDBJ whole genome shotgun (WGS) entry which is preliminary data.</text>
</comment>
<feature type="domain" description="DUF3533" evidence="3">
    <location>
        <begin position="41"/>
        <end position="402"/>
    </location>
</feature>
<dbReference type="GO" id="GO:0016020">
    <property type="term" value="C:membrane"/>
    <property type="evidence" value="ECO:0007669"/>
    <property type="project" value="TreeGrafter"/>
</dbReference>